<evidence type="ECO:0000313" key="2">
    <source>
        <dbReference type="Proteomes" id="UP000033448"/>
    </source>
</evidence>
<dbReference type="EMBL" id="JYIT01000026">
    <property type="protein sequence ID" value="KJL34502.1"/>
    <property type="molecule type" value="Genomic_DNA"/>
</dbReference>
<reference evidence="1 2" key="1">
    <citation type="submission" date="2015-02" db="EMBL/GenBank/DDBJ databases">
        <title>Draft genome sequences of ten Microbacterium spp. with emphasis on heavy metal contaminated environments.</title>
        <authorList>
            <person name="Corretto E."/>
        </authorList>
    </citation>
    <scope>NUCLEOTIDE SEQUENCE [LARGE SCALE GENOMIC DNA]</scope>
    <source>
        <strain evidence="1 2">DSM 23848</strain>
    </source>
</reference>
<dbReference type="RefSeq" id="WP_045248803.1">
    <property type="nucleotide sequence ID" value="NZ_JYIT01000026.1"/>
</dbReference>
<dbReference type="PATRIC" id="fig|582680.7.peg.62"/>
<sequence length="264" mass="27702">MPTLTDPLADAAESAAALRGLAHARRDMPPTSAYPVLGELVAGTRSLRQVLDQLTRSHLDAHELARTDDGDPFLGGVYAFAAADALNLAANALDEVQVRLDLASQHASRIAWQPVGVDPAGLAVDGPSRAPEAAPRWVSVVFLQGEEADEVLTLIDRDGPDAAVAHLARWDYGQETTDAALVNGYVYDVPPVGALDRTVTVEGYALTYNPTLGHVGLLRAHDVPPDAALAEPAPLVPAGRTRPADPRLFGAAVQSTRPGQGLAL</sequence>
<protein>
    <submittedName>
        <fullName evidence="1">Uncharacterized protein</fullName>
    </submittedName>
</protein>
<dbReference type="Proteomes" id="UP000033448">
    <property type="component" value="Unassembled WGS sequence"/>
</dbReference>
<accession>A0A0F0LMP9</accession>
<comment type="caution">
    <text evidence="1">The sequence shown here is derived from an EMBL/GenBank/DDBJ whole genome shotgun (WGS) entry which is preliminary data.</text>
</comment>
<dbReference type="OrthoDB" id="3781658at2"/>
<dbReference type="AlphaFoldDB" id="A0A0F0LMP9"/>
<evidence type="ECO:0000313" key="1">
    <source>
        <dbReference type="EMBL" id="KJL34502.1"/>
    </source>
</evidence>
<keyword evidence="2" id="KW-1185">Reference proteome</keyword>
<gene>
    <name evidence="1" type="ORF">RL72_00049</name>
</gene>
<proteinExistence type="predicted"/>
<name>A0A0F0LMP9_9MICO</name>
<organism evidence="1 2">
    <name type="scientific">Microbacterium azadirachtae</name>
    <dbReference type="NCBI Taxonomy" id="582680"/>
    <lineage>
        <taxon>Bacteria</taxon>
        <taxon>Bacillati</taxon>
        <taxon>Actinomycetota</taxon>
        <taxon>Actinomycetes</taxon>
        <taxon>Micrococcales</taxon>
        <taxon>Microbacteriaceae</taxon>
        <taxon>Microbacterium</taxon>
    </lineage>
</organism>